<proteinExistence type="predicted"/>
<reference evidence="1" key="2">
    <citation type="submission" date="2013-05" db="EMBL/GenBank/DDBJ databases">
        <authorList>
            <person name="Carter J.-M."/>
            <person name="Baker S.C."/>
            <person name="Pink R."/>
            <person name="Carter D.R.F."/>
            <person name="Collins A."/>
            <person name="Tomlin J."/>
            <person name="Gibbs M."/>
            <person name="Breuker C.J."/>
        </authorList>
    </citation>
    <scope>NUCLEOTIDE SEQUENCE</scope>
    <source>
        <tissue evidence="1">Ovary</tissue>
    </source>
</reference>
<dbReference type="EMBL" id="GAIX01001226">
    <property type="protein sequence ID" value="JAA91334.1"/>
    <property type="molecule type" value="Transcribed_RNA"/>
</dbReference>
<dbReference type="AlphaFoldDB" id="S4PK15"/>
<name>S4PK15_9NEOP</name>
<protein>
    <submittedName>
        <fullName evidence="1">Uncharacterized protein</fullName>
    </submittedName>
</protein>
<reference evidence="1" key="1">
    <citation type="journal article" date="2013" name="BMC Genomics">
        <title>Unscrambling butterfly oogenesis.</title>
        <authorList>
            <person name="Carter J.M."/>
            <person name="Baker S.C."/>
            <person name="Pink R."/>
            <person name="Carter D.R."/>
            <person name="Collins A."/>
            <person name="Tomlin J."/>
            <person name="Gibbs M."/>
            <person name="Breuker C.J."/>
        </authorList>
    </citation>
    <scope>NUCLEOTIDE SEQUENCE</scope>
    <source>
        <tissue evidence="1">Ovary</tissue>
    </source>
</reference>
<evidence type="ECO:0000313" key="1">
    <source>
        <dbReference type="EMBL" id="JAA91334.1"/>
    </source>
</evidence>
<accession>S4PK15</accession>
<organism evidence="1">
    <name type="scientific">Pararge aegeria</name>
    <name type="common">speckled wood butterfly</name>
    <dbReference type="NCBI Taxonomy" id="116150"/>
    <lineage>
        <taxon>Eukaryota</taxon>
        <taxon>Metazoa</taxon>
        <taxon>Ecdysozoa</taxon>
        <taxon>Arthropoda</taxon>
        <taxon>Hexapoda</taxon>
        <taxon>Insecta</taxon>
        <taxon>Pterygota</taxon>
        <taxon>Neoptera</taxon>
        <taxon>Endopterygota</taxon>
        <taxon>Lepidoptera</taxon>
        <taxon>Glossata</taxon>
        <taxon>Ditrysia</taxon>
        <taxon>Papilionoidea</taxon>
        <taxon>Nymphalidae</taxon>
        <taxon>Satyrinae</taxon>
        <taxon>Satyrini</taxon>
        <taxon>Parargina</taxon>
        <taxon>Pararge</taxon>
    </lineage>
</organism>
<sequence length="76" mass="8342">MSCNLLPTAALLRLVSNMIRFSLPVTTLDIDNTKWQLVPKCPKTKHHVNALRTATLTVGYNGIQLAIPSILRDGAD</sequence>
<feature type="non-terminal residue" evidence="1">
    <location>
        <position position="76"/>
    </location>
</feature>